<feature type="compositionally biased region" description="Basic and acidic residues" evidence="2">
    <location>
        <begin position="61"/>
        <end position="73"/>
    </location>
</feature>
<evidence type="ECO:0000256" key="1">
    <source>
        <dbReference type="PROSITE-ProRule" id="PRU00117"/>
    </source>
</evidence>
<dbReference type="InterPro" id="IPR036612">
    <property type="entry name" value="KH_dom_type_1_sf"/>
</dbReference>
<proteinExistence type="predicted"/>
<evidence type="ECO:0000256" key="2">
    <source>
        <dbReference type="SAM" id="MobiDB-lite"/>
    </source>
</evidence>
<accession>A0ABR2X3I9</accession>
<protein>
    <recommendedName>
        <fullName evidence="3">SLS1 N-terminal domain-containing protein</fullName>
    </recommendedName>
</protein>
<keyword evidence="1" id="KW-0694">RNA-binding</keyword>
<gene>
    <name evidence="4" type="ORF">K7432_001079</name>
</gene>
<dbReference type="EMBL" id="JASJQH010000022">
    <property type="protein sequence ID" value="KAK9768349.1"/>
    <property type="molecule type" value="Genomic_DNA"/>
</dbReference>
<evidence type="ECO:0000313" key="4">
    <source>
        <dbReference type="EMBL" id="KAK9768349.1"/>
    </source>
</evidence>
<feature type="domain" description="SLS1 N-terminal" evidence="3">
    <location>
        <begin position="104"/>
        <end position="172"/>
    </location>
</feature>
<evidence type="ECO:0000259" key="3">
    <source>
        <dbReference type="Pfam" id="PF20776"/>
    </source>
</evidence>
<dbReference type="Pfam" id="PF20776">
    <property type="entry name" value="SLS1_N"/>
    <property type="match status" value="1"/>
</dbReference>
<sequence length="671" mass="75784">MHGNIARILTSHARSLVRAQVNTPWYKVYSATSVRKYSAFINGGDKTEEVKVTTSTDSSSGEEKEPSKGDKKSATKAKSKKAKRVVPPRSEIVDKLMIDLIEVPRESTIDDINNAKPLNLKLTEEEHQIFQNRFDKSFTSTQLKEYCKTYGINSGKSKSHTIEKIMKYWNIEKVKALSGIEIAESIIKNARNEDNFTEVFDSNRRDLFFIIGHDGDTIRQLELEGNVVIGIDLENERYTIKGQDASVDKIKYRIKQMLNYVEETLDIEDTSSEEFLTKNLPVISEISKLSNTYMVVDDDKKLHISGLSDSDLRRARLLLSSVWSKPDEHHSSGLFYHGPAGSKPILNFFPLHDPQSMSLYHKSLNCFRVGPAVSSAVKEGSARLEDATAHIAGDDPASSVRKAEFADKLLNTDVDASQIDFRARFGHVMFFDKYLLNQPGLFTAPRIESMCQEQLKQWLDKSKYNWSFFPSYPASSLSKGLVPITRKQFYEVDYKPANQVYKNITGGSVSSIRALFQILTDQIELENVLKVTSRKSADIIVPEGKADVQFRATAYHELSSPNVYDELKRHLDSSASSLCCPKDLLLETSSAKFNLAEVTLRSSNIYDYNGLTLLIDHIARQNSGEIRTEVSLIPLSVDEYAVSTSDIPSTIHQVKSNWETFMFNTFKILNH</sequence>
<evidence type="ECO:0000313" key="5">
    <source>
        <dbReference type="Proteomes" id="UP001479436"/>
    </source>
</evidence>
<dbReference type="Proteomes" id="UP001479436">
    <property type="component" value="Unassembled WGS sequence"/>
</dbReference>
<reference evidence="4 5" key="1">
    <citation type="submission" date="2023-04" db="EMBL/GenBank/DDBJ databases">
        <title>Genome of Basidiobolus ranarum AG-B5.</title>
        <authorList>
            <person name="Stajich J.E."/>
            <person name="Carter-House D."/>
            <person name="Gryganskyi A."/>
        </authorList>
    </citation>
    <scope>NUCLEOTIDE SEQUENCE [LARGE SCALE GENOMIC DNA]</scope>
    <source>
        <strain evidence="4 5">AG-B5</strain>
    </source>
</reference>
<name>A0ABR2X3I9_9FUNG</name>
<feature type="region of interest" description="Disordered" evidence="2">
    <location>
        <begin position="52"/>
        <end position="85"/>
    </location>
</feature>
<dbReference type="PROSITE" id="PS50084">
    <property type="entry name" value="KH_TYPE_1"/>
    <property type="match status" value="1"/>
</dbReference>
<dbReference type="SUPFAM" id="SSF54791">
    <property type="entry name" value="Eukaryotic type KH-domain (KH-domain type I)"/>
    <property type="match status" value="1"/>
</dbReference>
<keyword evidence="5" id="KW-1185">Reference proteome</keyword>
<dbReference type="InterPro" id="IPR048400">
    <property type="entry name" value="SLS1_N"/>
</dbReference>
<dbReference type="Gene3D" id="3.30.1370.10">
    <property type="entry name" value="K Homology domain, type 1"/>
    <property type="match status" value="1"/>
</dbReference>
<comment type="caution">
    <text evidence="4">The sequence shown here is derived from an EMBL/GenBank/DDBJ whole genome shotgun (WGS) entry which is preliminary data.</text>
</comment>
<feature type="compositionally biased region" description="Basic residues" evidence="2">
    <location>
        <begin position="74"/>
        <end position="85"/>
    </location>
</feature>
<organism evidence="4 5">
    <name type="scientific">Basidiobolus ranarum</name>
    <dbReference type="NCBI Taxonomy" id="34480"/>
    <lineage>
        <taxon>Eukaryota</taxon>
        <taxon>Fungi</taxon>
        <taxon>Fungi incertae sedis</taxon>
        <taxon>Zoopagomycota</taxon>
        <taxon>Entomophthoromycotina</taxon>
        <taxon>Basidiobolomycetes</taxon>
        <taxon>Basidiobolales</taxon>
        <taxon>Basidiobolaceae</taxon>
        <taxon>Basidiobolus</taxon>
    </lineage>
</organism>